<dbReference type="Gene3D" id="1.10.10.60">
    <property type="entry name" value="Homeodomain-like"/>
    <property type="match status" value="1"/>
</dbReference>
<feature type="region of interest" description="Disordered" evidence="7">
    <location>
        <begin position="347"/>
        <end position="369"/>
    </location>
</feature>
<feature type="region of interest" description="Disordered" evidence="7">
    <location>
        <begin position="169"/>
        <end position="218"/>
    </location>
</feature>
<dbReference type="PANTHER" id="PTHR24329:SF543">
    <property type="entry name" value="FI01017P-RELATED"/>
    <property type="match status" value="1"/>
</dbReference>
<dbReference type="PANTHER" id="PTHR24329">
    <property type="entry name" value="HOMEOBOX PROTEIN ARISTALESS"/>
    <property type="match status" value="1"/>
</dbReference>
<dbReference type="PROSITE" id="PS50071">
    <property type="entry name" value="HOMEOBOX_2"/>
    <property type="match status" value="1"/>
</dbReference>
<reference evidence="9 10" key="1">
    <citation type="submission" date="2024-11" db="EMBL/GenBank/DDBJ databases">
        <title>Adaptive evolution of stress response genes in parasites aligns with host niche diversity.</title>
        <authorList>
            <person name="Hahn C."/>
            <person name="Resl P."/>
        </authorList>
    </citation>
    <scope>NUCLEOTIDE SEQUENCE [LARGE SCALE GENOMIC DNA]</scope>
    <source>
        <strain evidence="9">EGGRZ-B1_66</strain>
        <tissue evidence="9">Body</tissue>
    </source>
</reference>
<keyword evidence="3 5" id="KW-0371">Homeobox</keyword>
<dbReference type="EMBL" id="JBJKFK010001390">
    <property type="protein sequence ID" value="KAL3313221.1"/>
    <property type="molecule type" value="Genomic_DNA"/>
</dbReference>
<dbReference type="GO" id="GO:0003677">
    <property type="term" value="F:DNA binding"/>
    <property type="evidence" value="ECO:0007669"/>
    <property type="project" value="UniProtKB-UniRule"/>
</dbReference>
<dbReference type="CDD" id="cd00086">
    <property type="entry name" value="homeodomain"/>
    <property type="match status" value="1"/>
</dbReference>
<evidence type="ECO:0000313" key="10">
    <source>
        <dbReference type="Proteomes" id="UP001626550"/>
    </source>
</evidence>
<organism evidence="9 10">
    <name type="scientific">Cichlidogyrus casuarinus</name>
    <dbReference type="NCBI Taxonomy" id="1844966"/>
    <lineage>
        <taxon>Eukaryota</taxon>
        <taxon>Metazoa</taxon>
        <taxon>Spiralia</taxon>
        <taxon>Lophotrochozoa</taxon>
        <taxon>Platyhelminthes</taxon>
        <taxon>Monogenea</taxon>
        <taxon>Monopisthocotylea</taxon>
        <taxon>Dactylogyridea</taxon>
        <taxon>Ancyrocephalidae</taxon>
        <taxon>Cichlidogyrus</taxon>
    </lineage>
</organism>
<evidence type="ECO:0000256" key="6">
    <source>
        <dbReference type="RuleBase" id="RU000682"/>
    </source>
</evidence>
<evidence type="ECO:0000256" key="1">
    <source>
        <dbReference type="ARBA" id="ARBA00004123"/>
    </source>
</evidence>
<dbReference type="FunFam" id="1.10.10.60:FF:000679">
    <property type="entry name" value="Homeobox protein aristaless"/>
    <property type="match status" value="1"/>
</dbReference>
<gene>
    <name evidence="9" type="ORF">Ciccas_008178</name>
</gene>
<name>A0ABD2Q4W0_9PLAT</name>
<comment type="subcellular location">
    <subcellularLocation>
        <location evidence="1 5 6">Nucleus</location>
    </subcellularLocation>
</comment>
<dbReference type="InterPro" id="IPR017970">
    <property type="entry name" value="Homeobox_CS"/>
</dbReference>
<evidence type="ECO:0000256" key="5">
    <source>
        <dbReference type="PROSITE-ProRule" id="PRU00108"/>
    </source>
</evidence>
<evidence type="ECO:0000313" key="9">
    <source>
        <dbReference type="EMBL" id="KAL3313221.1"/>
    </source>
</evidence>
<dbReference type="SMART" id="SM00389">
    <property type="entry name" value="HOX"/>
    <property type="match status" value="1"/>
</dbReference>
<dbReference type="InterPro" id="IPR009057">
    <property type="entry name" value="Homeodomain-like_sf"/>
</dbReference>
<keyword evidence="10" id="KW-1185">Reference proteome</keyword>
<comment type="caution">
    <text evidence="9">The sequence shown here is derived from an EMBL/GenBank/DDBJ whole genome shotgun (WGS) entry which is preliminary data.</text>
</comment>
<evidence type="ECO:0000256" key="4">
    <source>
        <dbReference type="ARBA" id="ARBA00023242"/>
    </source>
</evidence>
<dbReference type="Pfam" id="PF00046">
    <property type="entry name" value="Homeodomain"/>
    <property type="match status" value="1"/>
</dbReference>
<dbReference type="GO" id="GO:0005634">
    <property type="term" value="C:nucleus"/>
    <property type="evidence" value="ECO:0007669"/>
    <property type="project" value="UniProtKB-SubCell"/>
</dbReference>
<dbReference type="InterPro" id="IPR050649">
    <property type="entry name" value="Paired_Homeobox_TFs"/>
</dbReference>
<dbReference type="PROSITE" id="PS00027">
    <property type="entry name" value="HOMEOBOX_1"/>
    <property type="match status" value="1"/>
</dbReference>
<dbReference type="SUPFAM" id="SSF46689">
    <property type="entry name" value="Homeodomain-like"/>
    <property type="match status" value="1"/>
</dbReference>
<keyword evidence="2 5" id="KW-0238">DNA-binding</keyword>
<feature type="compositionally biased region" description="Basic and acidic residues" evidence="7">
    <location>
        <begin position="170"/>
        <end position="180"/>
    </location>
</feature>
<proteinExistence type="predicted"/>
<keyword evidence="4 5" id="KW-0539">Nucleus</keyword>
<evidence type="ECO:0000256" key="3">
    <source>
        <dbReference type="ARBA" id="ARBA00023155"/>
    </source>
</evidence>
<feature type="domain" description="Homeobox" evidence="8">
    <location>
        <begin position="117"/>
        <end position="172"/>
    </location>
</feature>
<sequence>MTVRLINCRLVEDFTEKAFSAFSNFIKCSTGIGPEKHSTPGPIRHDCTDENSHRKSPYDAFELSAKAGRGFPHSPSSDMLASDGKLKKARHSFLNLICGGNTVRSLAIASQFSFLFRRTTFSVYQLSVLEAAFDQCPYPDALTREDIASKLALSESRVQVWFQNRRAKWRKQEGGPRGPDHCNGVSRPIHESSPDHLSCSNGDMKSHSNGSESSFRDSLSTDSLGRKFLSNPEDAFNALQEFNRYLTGSIKPPLNGGFSPRKDSNSPPSAFSISSLAAEDLTVKRPRIEEQQIDGQTSARTSSMWDLMQKLINTSTEASKNAPVTPADDPTTRYEFLQMMLQQCGKSPKSTSEFAPIVDIEAQPSEESV</sequence>
<dbReference type="Proteomes" id="UP001626550">
    <property type="component" value="Unassembled WGS sequence"/>
</dbReference>
<feature type="DNA-binding region" description="Homeobox" evidence="5">
    <location>
        <begin position="119"/>
        <end position="173"/>
    </location>
</feature>
<evidence type="ECO:0000256" key="7">
    <source>
        <dbReference type="SAM" id="MobiDB-lite"/>
    </source>
</evidence>
<protein>
    <recommendedName>
        <fullName evidence="8">Homeobox domain-containing protein</fullName>
    </recommendedName>
</protein>
<feature type="compositionally biased region" description="Polar residues" evidence="7">
    <location>
        <begin position="198"/>
        <end position="218"/>
    </location>
</feature>
<dbReference type="InterPro" id="IPR001356">
    <property type="entry name" value="HD"/>
</dbReference>
<dbReference type="AlphaFoldDB" id="A0ABD2Q4W0"/>
<evidence type="ECO:0000259" key="8">
    <source>
        <dbReference type="PROSITE" id="PS50071"/>
    </source>
</evidence>
<accession>A0ABD2Q4W0</accession>
<evidence type="ECO:0000256" key="2">
    <source>
        <dbReference type="ARBA" id="ARBA00023125"/>
    </source>
</evidence>